<keyword evidence="2" id="KW-1185">Reference proteome</keyword>
<evidence type="ECO:0000313" key="2">
    <source>
        <dbReference type="Proteomes" id="UP000554482"/>
    </source>
</evidence>
<dbReference type="AlphaFoldDB" id="A0A7J6V628"/>
<evidence type="ECO:0000313" key="1">
    <source>
        <dbReference type="EMBL" id="KAF5180554.1"/>
    </source>
</evidence>
<gene>
    <name evidence="1" type="ORF">FRX31_029858</name>
</gene>
<proteinExistence type="predicted"/>
<name>A0A7J6V628_THATH</name>
<reference evidence="1 2" key="1">
    <citation type="submission" date="2020-06" db="EMBL/GenBank/DDBJ databases">
        <title>Transcriptomic and genomic resources for Thalictrum thalictroides and T. hernandezii: Facilitating candidate gene discovery in an emerging model plant lineage.</title>
        <authorList>
            <person name="Arias T."/>
            <person name="Riano-Pachon D.M."/>
            <person name="Di Stilio V.S."/>
        </authorList>
    </citation>
    <scope>NUCLEOTIDE SEQUENCE [LARGE SCALE GENOMIC DNA]</scope>
    <source>
        <strain evidence="2">cv. WT478/WT964</strain>
        <tissue evidence="1">Leaves</tissue>
    </source>
</reference>
<comment type="caution">
    <text evidence="1">The sequence shown here is derived from an EMBL/GenBank/DDBJ whole genome shotgun (WGS) entry which is preliminary data.</text>
</comment>
<organism evidence="1 2">
    <name type="scientific">Thalictrum thalictroides</name>
    <name type="common">Rue-anemone</name>
    <name type="synonym">Anemone thalictroides</name>
    <dbReference type="NCBI Taxonomy" id="46969"/>
    <lineage>
        <taxon>Eukaryota</taxon>
        <taxon>Viridiplantae</taxon>
        <taxon>Streptophyta</taxon>
        <taxon>Embryophyta</taxon>
        <taxon>Tracheophyta</taxon>
        <taxon>Spermatophyta</taxon>
        <taxon>Magnoliopsida</taxon>
        <taxon>Ranunculales</taxon>
        <taxon>Ranunculaceae</taxon>
        <taxon>Thalictroideae</taxon>
        <taxon>Thalictrum</taxon>
    </lineage>
</organism>
<dbReference type="EMBL" id="JABWDY010037248">
    <property type="protein sequence ID" value="KAF5180554.1"/>
    <property type="molecule type" value="Genomic_DNA"/>
</dbReference>
<sequence length="145" mass="16128">MTEINKKDKGKNVVVINEEDGGGSLNNKLVHIPIYSAALGGFRRRRGRSTGSLNKLPKKIQPSSNLNEFPLQVDASKKRKIFNTETNSANHFYKPDLSGISRNGKRSHGMPQIEPIAKQLPSCYNFSKTLPSQIYLSTKESSILN</sequence>
<dbReference type="Proteomes" id="UP000554482">
    <property type="component" value="Unassembled WGS sequence"/>
</dbReference>
<protein>
    <submittedName>
        <fullName evidence="1">Uncharacterized protein</fullName>
    </submittedName>
</protein>
<accession>A0A7J6V628</accession>